<dbReference type="RefSeq" id="WP_014002698.1">
    <property type="nucleotide sequence ID" value="NC_015850.1"/>
</dbReference>
<dbReference type="EMBL" id="CP002573">
    <property type="protein sequence ID" value="AEK57826.1"/>
    <property type="molecule type" value="Genomic_DNA"/>
</dbReference>
<evidence type="ECO:0000313" key="2">
    <source>
        <dbReference type="Proteomes" id="UP000006135"/>
    </source>
</evidence>
<dbReference type="SUPFAM" id="SSF143100">
    <property type="entry name" value="TTHA1013/TTHA0281-like"/>
    <property type="match status" value="1"/>
</dbReference>
<name>F9ZMR6_ACICS</name>
<reference evidence="1 2" key="1">
    <citation type="journal article" date="2011" name="J. Genet. Genomics">
        <title>Unraveling the Acidithiobacillus caldus complete genome and its central metabolisms for carbon assimilation.</title>
        <authorList>
            <person name="You X.Y."/>
            <person name="Guo X."/>
            <person name="Zheng H.J."/>
            <person name="Zhang M.J."/>
            <person name="Liu L.J."/>
            <person name="Zhu Y.Q."/>
            <person name="Zhu B."/>
            <person name="Wang S.Y."/>
            <person name="Zhao G.P."/>
            <person name="Poetsch A."/>
            <person name="Jiang C.Y."/>
            <person name="Liu S.J."/>
        </authorList>
    </citation>
    <scope>NUCLEOTIDE SEQUENCE [LARGE SCALE GENOMIC DNA]</scope>
    <source>
        <strain evidence="1 2">SM-1</strain>
    </source>
</reference>
<dbReference type="AlphaFoldDB" id="F9ZMR6"/>
<accession>F9ZMR6</accession>
<dbReference type="InterPro" id="IPR035069">
    <property type="entry name" value="TTHA1013/TTHA0281-like"/>
</dbReference>
<dbReference type="GO" id="GO:0006355">
    <property type="term" value="P:regulation of DNA-templated transcription"/>
    <property type="evidence" value="ECO:0007669"/>
    <property type="project" value="InterPro"/>
</dbReference>
<dbReference type="HOGENOM" id="CLU_134927_1_1_6"/>
<evidence type="ECO:0008006" key="3">
    <source>
        <dbReference type="Google" id="ProtNLM"/>
    </source>
</evidence>
<dbReference type="Proteomes" id="UP000006135">
    <property type="component" value="Chromosome"/>
</dbReference>
<dbReference type="KEGG" id="acu:Atc_1177"/>
<keyword evidence="2" id="KW-1185">Reference proteome</keyword>
<organism evidence="1 2">
    <name type="scientific">Acidithiobacillus caldus (strain SM-1)</name>
    <dbReference type="NCBI Taxonomy" id="990288"/>
    <lineage>
        <taxon>Bacteria</taxon>
        <taxon>Pseudomonadati</taxon>
        <taxon>Pseudomonadota</taxon>
        <taxon>Acidithiobacillia</taxon>
        <taxon>Acidithiobacillales</taxon>
        <taxon>Acidithiobacillaceae</taxon>
        <taxon>Acidithiobacillus</taxon>
    </lineage>
</organism>
<dbReference type="InterPro" id="IPR008651">
    <property type="entry name" value="Uncharacterised_HicB"/>
</dbReference>
<sequence>MSNILEYKGYQASVEYSAEDGVLFGKILHIPSLILFEAENAADIVSAFHKAVDDYLEYCDKKGLQPNKAFSGTLNVRIGPERHRKIAVYATKNGLSLNEAICGIIDALGTKRLFVAGDSRGC</sequence>
<evidence type="ECO:0000313" key="1">
    <source>
        <dbReference type="EMBL" id="AEK57826.1"/>
    </source>
</evidence>
<proteinExistence type="predicted"/>
<dbReference type="InterPro" id="IPR010985">
    <property type="entry name" value="Ribbon_hlx_hlx"/>
</dbReference>
<dbReference type="GeneID" id="92931173"/>
<protein>
    <recommendedName>
        <fullName evidence="3">HicB family protein</fullName>
    </recommendedName>
</protein>
<dbReference type="SUPFAM" id="SSF47598">
    <property type="entry name" value="Ribbon-helix-helix"/>
    <property type="match status" value="1"/>
</dbReference>
<dbReference type="Pfam" id="PF05534">
    <property type="entry name" value="HicB"/>
    <property type="match status" value="1"/>
</dbReference>
<dbReference type="OrthoDB" id="5297106at2"/>
<gene>
    <name evidence="1" type="ordered locus">Atc_1177</name>
</gene>